<organism evidence="10 11">
    <name type="scientific">Pseudopithomyces chartarum</name>
    <dbReference type="NCBI Taxonomy" id="1892770"/>
    <lineage>
        <taxon>Eukaryota</taxon>
        <taxon>Fungi</taxon>
        <taxon>Dikarya</taxon>
        <taxon>Ascomycota</taxon>
        <taxon>Pezizomycotina</taxon>
        <taxon>Dothideomycetes</taxon>
        <taxon>Pleosporomycetidae</taxon>
        <taxon>Pleosporales</taxon>
        <taxon>Massarineae</taxon>
        <taxon>Didymosphaeriaceae</taxon>
        <taxon>Pseudopithomyces</taxon>
    </lineage>
</organism>
<dbReference type="PANTHER" id="PTHR45007">
    <property type="entry name" value="CARBOXYLASE, PUTATIVE (AFU_ORTHOLOGUE AFUA_5G07570)-RELATED"/>
    <property type="match status" value="1"/>
</dbReference>
<reference evidence="10 11" key="1">
    <citation type="submission" date="2021-02" db="EMBL/GenBank/DDBJ databases">
        <title>Genome assembly of Pseudopithomyces chartarum.</title>
        <authorList>
            <person name="Jauregui R."/>
            <person name="Singh J."/>
            <person name="Voisey C."/>
        </authorList>
    </citation>
    <scope>NUCLEOTIDE SEQUENCE [LARGE SCALE GENOMIC DNA]</scope>
    <source>
        <strain evidence="10 11">AGR01</strain>
    </source>
</reference>
<evidence type="ECO:0000259" key="7">
    <source>
        <dbReference type="PROSITE" id="PS50968"/>
    </source>
</evidence>
<dbReference type="InterPro" id="IPR005481">
    <property type="entry name" value="BC-like_N"/>
</dbReference>
<gene>
    <name evidence="10" type="ORF">GRF29_19g1667010</name>
</gene>
<dbReference type="Pfam" id="PF00364">
    <property type="entry name" value="Biotin_lipoyl"/>
    <property type="match status" value="1"/>
</dbReference>
<dbReference type="GO" id="GO:0046872">
    <property type="term" value="F:metal ion binding"/>
    <property type="evidence" value="ECO:0007669"/>
    <property type="project" value="InterPro"/>
</dbReference>
<dbReference type="GO" id="GO:0005524">
    <property type="term" value="F:ATP binding"/>
    <property type="evidence" value="ECO:0007669"/>
    <property type="project" value="UniProtKB-UniRule"/>
</dbReference>
<dbReference type="SUPFAM" id="SSF51230">
    <property type="entry name" value="Single hybrid motif"/>
    <property type="match status" value="1"/>
</dbReference>
<dbReference type="PROSITE" id="PS50975">
    <property type="entry name" value="ATP_GRASP"/>
    <property type="match status" value="1"/>
</dbReference>
<dbReference type="InterPro" id="IPR011053">
    <property type="entry name" value="Single_hybrid_motif"/>
</dbReference>
<keyword evidence="11" id="KW-1185">Reference proteome</keyword>
<evidence type="ECO:0000256" key="6">
    <source>
        <dbReference type="PROSITE-ProRule" id="PRU00409"/>
    </source>
</evidence>
<name>A0AAN6RIV3_9PLEO</name>
<protein>
    <submittedName>
        <fullName evidence="10">Uncharacterized protein</fullName>
    </submittedName>
</protein>
<dbReference type="EMBL" id="WVTA01000003">
    <property type="protein sequence ID" value="KAK3214910.1"/>
    <property type="molecule type" value="Genomic_DNA"/>
</dbReference>
<dbReference type="InterPro" id="IPR016185">
    <property type="entry name" value="PreATP-grasp_dom_sf"/>
</dbReference>
<evidence type="ECO:0000313" key="10">
    <source>
        <dbReference type="EMBL" id="KAK3214910.1"/>
    </source>
</evidence>
<dbReference type="SUPFAM" id="SSF52440">
    <property type="entry name" value="PreATP-grasp domain"/>
    <property type="match status" value="1"/>
</dbReference>
<dbReference type="GO" id="GO:0016874">
    <property type="term" value="F:ligase activity"/>
    <property type="evidence" value="ECO:0007669"/>
    <property type="project" value="UniProtKB-KW"/>
</dbReference>
<dbReference type="Pfam" id="PF02785">
    <property type="entry name" value="Biotin_carb_C"/>
    <property type="match status" value="1"/>
</dbReference>
<dbReference type="Gene3D" id="2.40.50.100">
    <property type="match status" value="1"/>
</dbReference>
<proteinExistence type="predicted"/>
<dbReference type="InterPro" id="IPR000089">
    <property type="entry name" value="Biotin_lipoyl"/>
</dbReference>
<dbReference type="CDD" id="cd06850">
    <property type="entry name" value="biotinyl_domain"/>
    <property type="match status" value="1"/>
</dbReference>
<comment type="cofactor">
    <cofactor evidence="1">
        <name>biotin</name>
        <dbReference type="ChEBI" id="CHEBI:57586"/>
    </cofactor>
</comment>
<evidence type="ECO:0000256" key="5">
    <source>
        <dbReference type="ARBA" id="ARBA00023267"/>
    </source>
</evidence>
<evidence type="ECO:0000256" key="4">
    <source>
        <dbReference type="ARBA" id="ARBA00022840"/>
    </source>
</evidence>
<dbReference type="PROSITE" id="PS50968">
    <property type="entry name" value="BIOTINYL_LIPOYL"/>
    <property type="match status" value="1"/>
</dbReference>
<dbReference type="Gene3D" id="3.30.470.20">
    <property type="entry name" value="ATP-grasp fold, B domain"/>
    <property type="match status" value="1"/>
</dbReference>
<sequence length="666" mass="73055">MSRPPQRHISRLLIANRGEIASRIISTARELDIETYAIYVSGDASHAIHAAHAIELDSATTFMNADALIDISKKHGIDAVHPGYGFLSENAEFAKKMWEEAHVVVVGPGWEILGATGDKLKAKDLASKCNVPVAPSLLTPTSSSEEVENFADRVGYPIMVKAVDGGGGRGIRLIRDSLTLVSAVRRAVEESPSKKVFAEKAAVDGFRHVEVQIIGDGQGNIAHLWERECSIQRRYQKIIEVAPSTTEHRGIVAKIVEDAVRMAKSVGVLTFHLQTSILIYLQINYFSLGTFEFLLNPHTETYYFLEINPRLQVEHTITEAITSHDLVRAQLLLAQGASLSDAGFDSTLPNPLLPPPMYSIQLRVTAENPGANWTLSIGKVTSFEFPCGNGIRVDTHLSHSHTTVVSADFDSLVAKLIITASSWKACVRKAERAIQETSIQGIKTNLPMLHAIITHTDFLEGKCDTQWLEREQEQLLHQSQQLPSRPLHFPDTTNTTPSSAFASTNMLLRKGDGWSLALTSKASADATPIRHHLEVSRIMRNEFPQSLSAEMVFTSPTQGPTAYKVDLTATTASASATTSSLRRANLSDESHIGIPFAGKLVEVLIDEGDYVKEGDVICVVQQMKMELEVRSPRSGRITWVLEAEDGDEVAEGTLAAIVDHRKEARL</sequence>
<evidence type="ECO:0000256" key="3">
    <source>
        <dbReference type="ARBA" id="ARBA00022741"/>
    </source>
</evidence>
<dbReference type="SUPFAM" id="SSF56059">
    <property type="entry name" value="Glutathione synthetase ATP-binding domain-like"/>
    <property type="match status" value="1"/>
</dbReference>
<accession>A0AAN6RIV3</accession>
<evidence type="ECO:0000256" key="2">
    <source>
        <dbReference type="ARBA" id="ARBA00022598"/>
    </source>
</evidence>
<dbReference type="Proteomes" id="UP001280581">
    <property type="component" value="Unassembled WGS sequence"/>
</dbReference>
<evidence type="ECO:0000259" key="8">
    <source>
        <dbReference type="PROSITE" id="PS50975"/>
    </source>
</evidence>
<dbReference type="InterPro" id="IPR011761">
    <property type="entry name" value="ATP-grasp"/>
</dbReference>
<evidence type="ECO:0000313" key="11">
    <source>
        <dbReference type="Proteomes" id="UP001280581"/>
    </source>
</evidence>
<dbReference type="InterPro" id="IPR011764">
    <property type="entry name" value="Biotin_carboxylation_dom"/>
</dbReference>
<dbReference type="PROSITE" id="PS50979">
    <property type="entry name" value="BC"/>
    <property type="match status" value="1"/>
</dbReference>
<dbReference type="InterPro" id="IPR005479">
    <property type="entry name" value="CPAse_ATP-bd"/>
</dbReference>
<dbReference type="AlphaFoldDB" id="A0AAN6RIV3"/>
<dbReference type="InterPro" id="IPR005482">
    <property type="entry name" value="Biotin_COase_C"/>
</dbReference>
<feature type="domain" description="Lipoyl-binding" evidence="7">
    <location>
        <begin position="583"/>
        <end position="659"/>
    </location>
</feature>
<keyword evidence="5" id="KW-0092">Biotin</keyword>
<dbReference type="SUPFAM" id="SSF51246">
    <property type="entry name" value="Rudiment single hybrid motif"/>
    <property type="match status" value="1"/>
</dbReference>
<dbReference type="PROSITE" id="PS00867">
    <property type="entry name" value="CPSASE_2"/>
    <property type="match status" value="1"/>
</dbReference>
<dbReference type="PANTHER" id="PTHR45007:SF1">
    <property type="entry name" value="CARBOXYLASE, PUTATIVE (AFU_ORTHOLOGUE AFUA_5G07570)-RELATED"/>
    <property type="match status" value="1"/>
</dbReference>
<feature type="domain" description="ATP-grasp" evidence="8">
    <location>
        <begin position="123"/>
        <end position="335"/>
    </location>
</feature>
<feature type="domain" description="Biotin carboxylation" evidence="9">
    <location>
        <begin position="8"/>
        <end position="473"/>
    </location>
</feature>
<keyword evidence="3 6" id="KW-0547">Nucleotide-binding</keyword>
<dbReference type="Pfam" id="PF02786">
    <property type="entry name" value="CPSase_L_D2"/>
    <property type="match status" value="2"/>
</dbReference>
<keyword evidence="2" id="KW-0436">Ligase</keyword>
<dbReference type="InterPro" id="IPR011054">
    <property type="entry name" value="Rudment_hybrid_motif"/>
</dbReference>
<evidence type="ECO:0000259" key="9">
    <source>
        <dbReference type="PROSITE" id="PS50979"/>
    </source>
</evidence>
<dbReference type="Pfam" id="PF00289">
    <property type="entry name" value="Biotin_carb_N"/>
    <property type="match status" value="1"/>
</dbReference>
<evidence type="ECO:0000256" key="1">
    <source>
        <dbReference type="ARBA" id="ARBA00001953"/>
    </source>
</evidence>
<comment type="caution">
    <text evidence="10">The sequence shown here is derived from an EMBL/GenBank/DDBJ whole genome shotgun (WGS) entry which is preliminary data.</text>
</comment>
<keyword evidence="4 6" id="KW-0067">ATP-binding</keyword>
<dbReference type="SMART" id="SM00878">
    <property type="entry name" value="Biotin_carb_C"/>
    <property type="match status" value="1"/>
</dbReference>